<name>A0A1X0WBP6_9GAMM</name>
<dbReference type="Pfam" id="PF00440">
    <property type="entry name" value="TetR_N"/>
    <property type="match status" value="1"/>
</dbReference>
<evidence type="ECO:0000259" key="4">
    <source>
        <dbReference type="PROSITE" id="PS50977"/>
    </source>
</evidence>
<evidence type="ECO:0000256" key="3">
    <source>
        <dbReference type="SAM" id="MobiDB-lite"/>
    </source>
</evidence>
<feature type="region of interest" description="Disordered" evidence="3">
    <location>
        <begin position="1"/>
        <end position="24"/>
    </location>
</feature>
<keyword evidence="6" id="KW-1185">Reference proteome</keyword>
<dbReference type="Proteomes" id="UP000192536">
    <property type="component" value="Unassembled WGS sequence"/>
</dbReference>
<keyword evidence="1 2" id="KW-0238">DNA-binding</keyword>
<dbReference type="InterPro" id="IPR001647">
    <property type="entry name" value="HTH_TetR"/>
</dbReference>
<dbReference type="AlphaFoldDB" id="A0A1X0WBP6"/>
<comment type="caution">
    <text evidence="5">The sequence shown here is derived from an EMBL/GenBank/DDBJ whole genome shotgun (WGS) entry which is preliminary data.</text>
</comment>
<dbReference type="PANTHER" id="PTHR30328:SF54">
    <property type="entry name" value="HTH-TYPE TRANSCRIPTIONAL REPRESSOR SCO4008"/>
    <property type="match status" value="1"/>
</dbReference>
<dbReference type="InterPro" id="IPR036271">
    <property type="entry name" value="Tet_transcr_reg_TetR-rel_C_sf"/>
</dbReference>
<accession>A0A1X0WBP6</accession>
<reference evidence="5 6" key="1">
    <citation type="journal article" date="2017" name="Int. J. Syst. Evol. Microbiol.">
        <title>Rouxiella badensis sp. nov. and Rouxiella silvae sp. nov. isolated from peat bog soil in Germany and emendation of the genus description.</title>
        <authorList>
            <person name="Le Fleche-Mateos A."/>
            <person name="Kugler J.H."/>
            <person name="Hansen S.H."/>
            <person name="Syldatk C."/>
            <person name="Hausmann R."/>
            <person name="Lomprez F."/>
            <person name="Vandenbogaert M."/>
            <person name="Manuguerra J.C."/>
            <person name="Grimont P.A."/>
        </authorList>
    </citation>
    <scope>NUCLEOTIDE SEQUENCE [LARGE SCALE GENOMIC DNA]</scope>
    <source>
        <strain evidence="5 6">DSM 100043</strain>
    </source>
</reference>
<dbReference type="NCBIfam" id="NF011584">
    <property type="entry name" value="PRK15008.1"/>
    <property type="match status" value="1"/>
</dbReference>
<feature type="domain" description="HTH tetR-type" evidence="4">
    <location>
        <begin position="29"/>
        <end position="89"/>
    </location>
</feature>
<dbReference type="Gene3D" id="1.10.10.60">
    <property type="entry name" value="Homeodomain-like"/>
    <property type="match status" value="1"/>
</dbReference>
<dbReference type="EMBL" id="MRWE01000032">
    <property type="protein sequence ID" value="ORJ24227.1"/>
    <property type="molecule type" value="Genomic_DNA"/>
</dbReference>
<evidence type="ECO:0000313" key="6">
    <source>
        <dbReference type="Proteomes" id="UP000192536"/>
    </source>
</evidence>
<dbReference type="PRINTS" id="PR00455">
    <property type="entry name" value="HTHTETR"/>
</dbReference>
<dbReference type="InterPro" id="IPR013573">
    <property type="entry name" value="Tscrpt_reg_YcdC_C"/>
</dbReference>
<dbReference type="STRING" id="1646377.BS640_17100"/>
<dbReference type="Gene3D" id="1.10.357.10">
    <property type="entry name" value="Tetracycline Repressor, domain 2"/>
    <property type="match status" value="1"/>
</dbReference>
<organism evidence="5 6">
    <name type="scientific">Rouxiella badensis</name>
    <dbReference type="NCBI Taxonomy" id="1646377"/>
    <lineage>
        <taxon>Bacteria</taxon>
        <taxon>Pseudomonadati</taxon>
        <taxon>Pseudomonadota</taxon>
        <taxon>Gammaproteobacteria</taxon>
        <taxon>Enterobacterales</taxon>
        <taxon>Yersiniaceae</taxon>
        <taxon>Rouxiella</taxon>
    </lineage>
</organism>
<dbReference type="Pfam" id="PF08362">
    <property type="entry name" value="TetR_C_3"/>
    <property type="match status" value="1"/>
</dbReference>
<dbReference type="SUPFAM" id="SSF46689">
    <property type="entry name" value="Homeodomain-like"/>
    <property type="match status" value="1"/>
</dbReference>
<evidence type="ECO:0000256" key="2">
    <source>
        <dbReference type="PROSITE-ProRule" id="PRU00335"/>
    </source>
</evidence>
<evidence type="ECO:0000313" key="5">
    <source>
        <dbReference type="EMBL" id="ORJ24227.1"/>
    </source>
</evidence>
<feature type="DNA-binding region" description="H-T-H motif" evidence="2">
    <location>
        <begin position="52"/>
        <end position="71"/>
    </location>
</feature>
<dbReference type="PANTHER" id="PTHR30328">
    <property type="entry name" value="TRANSCRIPTIONAL REPRESSOR"/>
    <property type="match status" value="1"/>
</dbReference>
<sequence>MTGREGEELAADGLTGSKKAPTRRSRAVAAKRNTIMAAALEFFSLYGLHGTSLDKVAERADVSKTNLLYYFPSKEELYVAVLKDLLDIWLEPLKALSPEQQPMEAIKQYIYLKLCVSRDHPQASRLFCLEMLQGAPLLKQVLSTHLKVLVDEKSDIIRGWVQAGQIAPIEPLHLLFILWATTQHYADFGVQIEAISGQTLGDEAFFEQAVANLQHIITQGIRPQG</sequence>
<dbReference type="GO" id="GO:0003677">
    <property type="term" value="F:DNA binding"/>
    <property type="evidence" value="ECO:0007669"/>
    <property type="project" value="UniProtKB-UniRule"/>
</dbReference>
<dbReference type="GO" id="GO:0045892">
    <property type="term" value="P:negative regulation of DNA-templated transcription"/>
    <property type="evidence" value="ECO:0007669"/>
    <property type="project" value="InterPro"/>
</dbReference>
<evidence type="ECO:0000256" key="1">
    <source>
        <dbReference type="ARBA" id="ARBA00023125"/>
    </source>
</evidence>
<proteinExistence type="predicted"/>
<protein>
    <submittedName>
        <fullName evidence="5">TetR family transcriptional regulator</fullName>
    </submittedName>
</protein>
<dbReference type="PROSITE" id="PS50977">
    <property type="entry name" value="HTH_TETR_2"/>
    <property type="match status" value="1"/>
</dbReference>
<dbReference type="InterPro" id="IPR050109">
    <property type="entry name" value="HTH-type_TetR-like_transc_reg"/>
</dbReference>
<dbReference type="SUPFAM" id="SSF48498">
    <property type="entry name" value="Tetracyclin repressor-like, C-terminal domain"/>
    <property type="match status" value="1"/>
</dbReference>
<gene>
    <name evidence="5" type="ORF">BS640_17100</name>
</gene>
<dbReference type="InterPro" id="IPR009057">
    <property type="entry name" value="Homeodomain-like_sf"/>
</dbReference>